<organism evidence="1 2">
    <name type="scientific">Aspergillus bertholletiae</name>
    <dbReference type="NCBI Taxonomy" id="1226010"/>
    <lineage>
        <taxon>Eukaryota</taxon>
        <taxon>Fungi</taxon>
        <taxon>Dikarya</taxon>
        <taxon>Ascomycota</taxon>
        <taxon>Pezizomycotina</taxon>
        <taxon>Eurotiomycetes</taxon>
        <taxon>Eurotiomycetidae</taxon>
        <taxon>Eurotiales</taxon>
        <taxon>Aspergillaceae</taxon>
        <taxon>Aspergillus</taxon>
        <taxon>Aspergillus subgen. Circumdati</taxon>
    </lineage>
</organism>
<gene>
    <name evidence="1" type="ORF">BDV26DRAFT_291877</name>
</gene>
<evidence type="ECO:0000313" key="2">
    <source>
        <dbReference type="Proteomes" id="UP000326198"/>
    </source>
</evidence>
<protein>
    <submittedName>
        <fullName evidence="1">Uncharacterized protein</fullName>
    </submittedName>
</protein>
<reference evidence="1 2" key="1">
    <citation type="submission" date="2019-04" db="EMBL/GenBank/DDBJ databases">
        <title>Friends and foes A comparative genomics studyof 23 Aspergillus species from section Flavi.</title>
        <authorList>
            <consortium name="DOE Joint Genome Institute"/>
            <person name="Kjaerbolling I."/>
            <person name="Vesth T."/>
            <person name="Frisvad J.C."/>
            <person name="Nybo J.L."/>
            <person name="Theobald S."/>
            <person name="Kildgaard S."/>
            <person name="Isbrandt T."/>
            <person name="Kuo A."/>
            <person name="Sato A."/>
            <person name="Lyhne E.K."/>
            <person name="Kogle M.E."/>
            <person name="Wiebenga A."/>
            <person name="Kun R.S."/>
            <person name="Lubbers R.J."/>
            <person name="Makela M.R."/>
            <person name="Barry K."/>
            <person name="Chovatia M."/>
            <person name="Clum A."/>
            <person name="Daum C."/>
            <person name="Haridas S."/>
            <person name="He G."/>
            <person name="LaButti K."/>
            <person name="Lipzen A."/>
            <person name="Mondo S."/>
            <person name="Riley R."/>
            <person name="Salamov A."/>
            <person name="Simmons B.A."/>
            <person name="Magnuson J.K."/>
            <person name="Henrissat B."/>
            <person name="Mortensen U.H."/>
            <person name="Larsen T.O."/>
            <person name="Devries R.P."/>
            <person name="Grigoriev I.V."/>
            <person name="Machida M."/>
            <person name="Baker S.E."/>
            <person name="Andersen M.R."/>
        </authorList>
    </citation>
    <scope>NUCLEOTIDE SEQUENCE [LARGE SCALE GENOMIC DNA]</scope>
    <source>
        <strain evidence="1 2">IBT 29228</strain>
    </source>
</reference>
<dbReference type="OrthoDB" id="5421702at2759"/>
<evidence type="ECO:0000313" key="1">
    <source>
        <dbReference type="EMBL" id="KAE8378753.1"/>
    </source>
</evidence>
<name>A0A5N7BAG4_9EURO</name>
<dbReference type="EMBL" id="ML736203">
    <property type="protein sequence ID" value="KAE8378753.1"/>
    <property type="molecule type" value="Genomic_DNA"/>
</dbReference>
<keyword evidence="2" id="KW-1185">Reference proteome</keyword>
<accession>A0A5N7BAG4</accession>
<dbReference type="Proteomes" id="UP000326198">
    <property type="component" value="Unassembled WGS sequence"/>
</dbReference>
<proteinExistence type="predicted"/>
<sequence>MVMDQYTQTIPKQVLNEALRPLSSFDWAEDVEEVLEQSQRLQSSDNSDRETEPDDIFEEQGDIYTDVSSANISAVCGEYHNADGDKTSDKKTELELPIEIVPVSGLLTLTTSLIPNFREYDEDDPCSYGEIEQMNSEVEQEFTYRNYCMEHDEYRQIHHFNWLGYPIYESSGTSPAISLLFQLADPKTPSPRDELRFQSVFARAMRFVDPVIVELEKGLEDLERQGLDLVRWATGRVTRFYSLHGRWTEDRVEWDECKYPDEGTLALYQSGSVACGNGFISLCNIRSRHQWGSHKIRLQEKYEKTCRDKPDNFNARRQCNTYKPSLLRQSMKLGSFERTAEDHTETLCDNPAYTQECDRISNGFLAESVEGHCDVQCTETDTNARRIGTQQTQPQRLGILTTANQVTNTIEVYHGWQNVTTSQLGTDSTDTWEALSRTPDGRLRAASAKKGRLGRWKYNLRSWKVTLKGRMNERRRSMFAKAQKVFRKRQFVRSDFWS</sequence>
<dbReference type="AlphaFoldDB" id="A0A5N7BAG4"/>